<evidence type="ECO:0000256" key="1">
    <source>
        <dbReference type="SAM" id="MobiDB-lite"/>
    </source>
</evidence>
<proteinExistence type="predicted"/>
<feature type="region of interest" description="Disordered" evidence="1">
    <location>
        <begin position="63"/>
        <end position="88"/>
    </location>
</feature>
<protein>
    <submittedName>
        <fullName evidence="2">Uncharacterized protein</fullName>
    </submittedName>
</protein>
<gene>
    <name evidence="2" type="ORF">METZ01_LOCUS112203</name>
</gene>
<reference evidence="2" key="1">
    <citation type="submission" date="2018-05" db="EMBL/GenBank/DDBJ databases">
        <authorList>
            <person name="Lanie J.A."/>
            <person name="Ng W.-L."/>
            <person name="Kazmierczak K.M."/>
            <person name="Andrzejewski T.M."/>
            <person name="Davidsen T.M."/>
            <person name="Wayne K.J."/>
            <person name="Tettelin H."/>
            <person name="Glass J.I."/>
            <person name="Rusch D."/>
            <person name="Podicherti R."/>
            <person name="Tsui H.-C.T."/>
            <person name="Winkler M.E."/>
        </authorList>
    </citation>
    <scope>NUCLEOTIDE SEQUENCE</scope>
</reference>
<sequence>MLVASSIKGAVSGDAKIRAKAGPSEIVITTTSRLAGAIHSLIWNGREFIDSADHGRQLQSAANFNAGSPITGETYNPTEAGSRFDGAGSKSTSVLRVLQAKKNMLSTVSQMAFWLRPSDKSGGNPAKNTTVLSNHLLKKKVTIGAHGLPHAIGYHVTFTIPPGEHHRHAVFESVTGYMPPVFSNFLTFDPKTQKLTPLTDGPGEQQYPVILSTPDKKHAMGVWSPAQPAKGFEHVGYGRFRFKAQKVVKWNCVFRVNHPKALPSGEYPYQCYVLVGSLQNVTDTMTRLHRHYLRTKPYIKPGKLRE</sequence>
<feature type="compositionally biased region" description="Polar residues" evidence="1">
    <location>
        <begin position="63"/>
        <end position="79"/>
    </location>
</feature>
<organism evidence="2">
    <name type="scientific">marine metagenome</name>
    <dbReference type="NCBI Taxonomy" id="408172"/>
    <lineage>
        <taxon>unclassified sequences</taxon>
        <taxon>metagenomes</taxon>
        <taxon>ecological metagenomes</taxon>
    </lineage>
</organism>
<evidence type="ECO:0000313" key="2">
    <source>
        <dbReference type="EMBL" id="SVA59349.1"/>
    </source>
</evidence>
<name>A0A381X3J4_9ZZZZ</name>
<dbReference type="EMBL" id="UINC01013795">
    <property type="protein sequence ID" value="SVA59349.1"/>
    <property type="molecule type" value="Genomic_DNA"/>
</dbReference>
<accession>A0A381X3J4</accession>
<dbReference type="AlphaFoldDB" id="A0A381X3J4"/>